<dbReference type="InterPro" id="IPR030456">
    <property type="entry name" value="TF_fork_head_CS_2"/>
</dbReference>
<keyword evidence="2" id="KW-0805">Transcription regulation</keyword>
<keyword evidence="5 6" id="KW-0539">Nucleus</keyword>
<dbReference type="InterPro" id="IPR000253">
    <property type="entry name" value="FHA_dom"/>
</dbReference>
<dbReference type="EMBL" id="MTYJ01000007">
    <property type="protein sequence ID" value="OQV24332.1"/>
    <property type="molecule type" value="Genomic_DNA"/>
</dbReference>
<dbReference type="SUPFAM" id="SSF46785">
    <property type="entry name" value="Winged helix' DNA-binding domain"/>
    <property type="match status" value="1"/>
</dbReference>
<feature type="region of interest" description="Disordered" evidence="7">
    <location>
        <begin position="174"/>
        <end position="228"/>
    </location>
</feature>
<dbReference type="Proteomes" id="UP000192578">
    <property type="component" value="Unassembled WGS sequence"/>
</dbReference>
<comment type="subcellular location">
    <subcellularLocation>
        <location evidence="1 6">Nucleus</location>
    </subcellularLocation>
</comment>
<feature type="region of interest" description="Disordered" evidence="7">
    <location>
        <begin position="487"/>
        <end position="569"/>
    </location>
</feature>
<feature type="compositionally biased region" description="Polar residues" evidence="7">
    <location>
        <begin position="191"/>
        <end position="208"/>
    </location>
</feature>
<accession>A0A1W0XAI5</accession>
<dbReference type="PROSITE" id="PS50006">
    <property type="entry name" value="FHA_DOMAIN"/>
    <property type="match status" value="1"/>
</dbReference>
<dbReference type="PROSITE" id="PS50039">
    <property type="entry name" value="FORK_HEAD_3"/>
    <property type="match status" value="1"/>
</dbReference>
<feature type="domain" description="Fork-head" evidence="9">
    <location>
        <begin position="261"/>
        <end position="356"/>
    </location>
</feature>
<sequence length="569" mass="62384">MMSSSTDDLITDGALALLALKSAPASPAAYTYHRQFKEQQQQGPPIARLSTKGVEVVMRLATHANDHPQIVVGRRHSPQPGLALSTGDDEVEPASVDLEPGQNNYVSRQHLKIYYETFEDKFFLRCLGKNGILVDDVLVRMNQEPVELQARCVMRFPSTQIKLLFETIARKTPDNQSAEDLDPLQQQQQQPHRSLTPNHNNVAPSTPVSHRRIDNGGSHMRSNKFFSPCPSPTGTMSAVNSCPTSPRHTGSCTPLDNDFHKPPYSYAQLIVQAIGSVSDRQMTLSGIYSYIQKNYPYYRTADRGWQNSIRHNLSLNRYFLKVPRNHDEPGKGSYWRIEPQSEGKLIEQAFRKRRHRTITTVRSPQPFRSAPPSPTHNGSKDNSPVHRHGGQGDLDFASAPNSPSRSEPGSASSMSMPTTPSSAAPGGGSSSSNNNAFLFPHPAFAQFQGGGPSPAMRGFPGFFFAQTSGGLPASPTYFLPSMQDAYQMPPPPQQQQQLPNGGGGFKRPSPMSDDEDAHSTNGGVGVGDVKKMKVDSEDESLHSNDDSVKSGNGLPERMDSASPMEHQQN</sequence>
<feature type="DNA-binding region" description="Fork-head" evidence="6">
    <location>
        <begin position="261"/>
        <end position="356"/>
    </location>
</feature>
<comment type="caution">
    <text evidence="10">The sequence shown here is derived from an EMBL/GenBank/DDBJ whole genome shotgun (WGS) entry which is preliminary data.</text>
</comment>
<dbReference type="PANTHER" id="PTHR45881">
    <property type="entry name" value="CHECKPOINT SUPPRESSOR 1-LIKE, ISOFORM A-RELATED"/>
    <property type="match status" value="1"/>
</dbReference>
<gene>
    <name evidence="10" type="ORF">BV898_01871</name>
</gene>
<dbReference type="PROSITE" id="PS00658">
    <property type="entry name" value="FORK_HEAD_2"/>
    <property type="match status" value="1"/>
</dbReference>
<dbReference type="AlphaFoldDB" id="A0A1W0XAI5"/>
<dbReference type="InterPro" id="IPR001766">
    <property type="entry name" value="Fork_head_dom"/>
</dbReference>
<evidence type="ECO:0000256" key="5">
    <source>
        <dbReference type="ARBA" id="ARBA00023242"/>
    </source>
</evidence>
<dbReference type="GO" id="GO:0000978">
    <property type="term" value="F:RNA polymerase II cis-regulatory region sequence-specific DNA binding"/>
    <property type="evidence" value="ECO:0007669"/>
    <property type="project" value="TreeGrafter"/>
</dbReference>
<dbReference type="Gene3D" id="1.10.10.10">
    <property type="entry name" value="Winged helix-like DNA-binding domain superfamily/Winged helix DNA-binding domain"/>
    <property type="match status" value="1"/>
</dbReference>
<dbReference type="FunFam" id="1.10.10.10:FF:000030">
    <property type="entry name" value="Forkhead box protein K2"/>
    <property type="match status" value="1"/>
</dbReference>
<feature type="compositionally biased region" description="Low complexity" evidence="7">
    <location>
        <begin position="402"/>
        <end position="435"/>
    </location>
</feature>
<dbReference type="GO" id="GO:0045893">
    <property type="term" value="P:positive regulation of DNA-templated transcription"/>
    <property type="evidence" value="ECO:0007669"/>
    <property type="project" value="UniProtKB-ARBA"/>
</dbReference>
<dbReference type="PRINTS" id="PR00053">
    <property type="entry name" value="FORKHEAD"/>
</dbReference>
<dbReference type="InterPro" id="IPR018122">
    <property type="entry name" value="TF_fork_head_CS_1"/>
</dbReference>
<proteinExistence type="predicted"/>
<dbReference type="InterPro" id="IPR036388">
    <property type="entry name" value="WH-like_DNA-bd_sf"/>
</dbReference>
<dbReference type="SMART" id="SM00339">
    <property type="entry name" value="FH"/>
    <property type="match status" value="1"/>
</dbReference>
<protein>
    <submittedName>
        <fullName evidence="10">Forkhead box protein K1</fullName>
    </submittedName>
</protein>
<dbReference type="GO" id="GO:0005634">
    <property type="term" value="C:nucleus"/>
    <property type="evidence" value="ECO:0007669"/>
    <property type="project" value="UniProtKB-SubCell"/>
</dbReference>
<evidence type="ECO:0000256" key="1">
    <source>
        <dbReference type="ARBA" id="ARBA00004123"/>
    </source>
</evidence>
<dbReference type="InterPro" id="IPR008984">
    <property type="entry name" value="SMAD_FHA_dom_sf"/>
</dbReference>
<feature type="compositionally biased region" description="Basic and acidic residues" evidence="7">
    <location>
        <begin position="528"/>
        <end position="548"/>
    </location>
</feature>
<evidence type="ECO:0000256" key="6">
    <source>
        <dbReference type="PROSITE-ProRule" id="PRU00089"/>
    </source>
</evidence>
<evidence type="ECO:0000256" key="3">
    <source>
        <dbReference type="ARBA" id="ARBA00023125"/>
    </source>
</evidence>
<keyword evidence="11" id="KW-1185">Reference proteome</keyword>
<evidence type="ECO:0000256" key="4">
    <source>
        <dbReference type="ARBA" id="ARBA00023163"/>
    </source>
</evidence>
<evidence type="ECO:0000259" key="8">
    <source>
        <dbReference type="PROSITE" id="PS50006"/>
    </source>
</evidence>
<dbReference type="PROSITE" id="PS00657">
    <property type="entry name" value="FORK_HEAD_1"/>
    <property type="match status" value="1"/>
</dbReference>
<organism evidence="10 11">
    <name type="scientific">Hypsibius exemplaris</name>
    <name type="common">Freshwater tardigrade</name>
    <dbReference type="NCBI Taxonomy" id="2072580"/>
    <lineage>
        <taxon>Eukaryota</taxon>
        <taxon>Metazoa</taxon>
        <taxon>Ecdysozoa</taxon>
        <taxon>Tardigrada</taxon>
        <taxon>Eutardigrada</taxon>
        <taxon>Parachela</taxon>
        <taxon>Hypsibioidea</taxon>
        <taxon>Hypsibiidae</taxon>
        <taxon>Hypsibius</taxon>
    </lineage>
</organism>
<keyword evidence="4" id="KW-0804">Transcription</keyword>
<dbReference type="Pfam" id="PF00250">
    <property type="entry name" value="Forkhead"/>
    <property type="match status" value="1"/>
</dbReference>
<dbReference type="Pfam" id="PF00498">
    <property type="entry name" value="FHA"/>
    <property type="match status" value="1"/>
</dbReference>
<name>A0A1W0XAI5_HYPEX</name>
<dbReference type="PANTHER" id="PTHR45881:SF1">
    <property type="entry name" value="FORK HEAD PROTEIN HOMOLOG 2"/>
    <property type="match status" value="1"/>
</dbReference>
<dbReference type="InterPro" id="IPR036390">
    <property type="entry name" value="WH_DNA-bd_sf"/>
</dbReference>
<evidence type="ECO:0000256" key="7">
    <source>
        <dbReference type="SAM" id="MobiDB-lite"/>
    </source>
</evidence>
<keyword evidence="3 6" id="KW-0238">DNA-binding</keyword>
<evidence type="ECO:0000313" key="11">
    <source>
        <dbReference type="Proteomes" id="UP000192578"/>
    </source>
</evidence>
<feature type="domain" description="FHA" evidence="8">
    <location>
        <begin position="70"/>
        <end position="139"/>
    </location>
</feature>
<dbReference type="Gene3D" id="2.60.200.20">
    <property type="match status" value="1"/>
</dbReference>
<dbReference type="SUPFAM" id="SSF49879">
    <property type="entry name" value="SMAD/FHA domain"/>
    <property type="match status" value="1"/>
</dbReference>
<dbReference type="GO" id="GO:0000981">
    <property type="term" value="F:DNA-binding transcription factor activity, RNA polymerase II-specific"/>
    <property type="evidence" value="ECO:0007669"/>
    <property type="project" value="TreeGrafter"/>
</dbReference>
<reference evidence="11" key="1">
    <citation type="submission" date="2017-01" db="EMBL/GenBank/DDBJ databases">
        <title>Comparative genomics of anhydrobiosis in the tardigrade Hypsibius dujardini.</title>
        <authorList>
            <person name="Yoshida Y."/>
            <person name="Koutsovoulos G."/>
            <person name="Laetsch D."/>
            <person name="Stevens L."/>
            <person name="Kumar S."/>
            <person name="Horikawa D."/>
            <person name="Ishino K."/>
            <person name="Komine S."/>
            <person name="Tomita M."/>
            <person name="Blaxter M."/>
            <person name="Arakawa K."/>
        </authorList>
    </citation>
    <scope>NUCLEOTIDE SEQUENCE [LARGE SCALE GENOMIC DNA]</scope>
    <source>
        <strain evidence="11">Z151</strain>
    </source>
</reference>
<evidence type="ECO:0000256" key="2">
    <source>
        <dbReference type="ARBA" id="ARBA00023015"/>
    </source>
</evidence>
<evidence type="ECO:0000313" key="10">
    <source>
        <dbReference type="EMBL" id="OQV24332.1"/>
    </source>
</evidence>
<dbReference type="OrthoDB" id="691130at2759"/>
<dbReference type="SMART" id="SM00240">
    <property type="entry name" value="FHA"/>
    <property type="match status" value="1"/>
</dbReference>
<feature type="region of interest" description="Disordered" evidence="7">
    <location>
        <begin position="356"/>
        <end position="435"/>
    </location>
</feature>
<dbReference type="CDD" id="cd20026">
    <property type="entry name" value="FH_FOXK"/>
    <property type="match status" value="1"/>
</dbReference>
<evidence type="ECO:0000259" key="9">
    <source>
        <dbReference type="PROSITE" id="PS50039"/>
    </source>
</evidence>